<dbReference type="InParanoid" id="Q23DW8"/>
<keyword evidence="2 4" id="KW-0863">Zinc-finger</keyword>
<name>Q23DW8_TETTS</name>
<dbReference type="SUPFAM" id="SSF57850">
    <property type="entry name" value="RING/U-box"/>
    <property type="match status" value="1"/>
</dbReference>
<keyword evidence="7" id="KW-1185">Reference proteome</keyword>
<dbReference type="InterPro" id="IPR013083">
    <property type="entry name" value="Znf_RING/FYVE/PHD"/>
</dbReference>
<dbReference type="InterPro" id="IPR001841">
    <property type="entry name" value="Znf_RING"/>
</dbReference>
<organism evidence="6 7">
    <name type="scientific">Tetrahymena thermophila (strain SB210)</name>
    <dbReference type="NCBI Taxonomy" id="312017"/>
    <lineage>
        <taxon>Eukaryota</taxon>
        <taxon>Sar</taxon>
        <taxon>Alveolata</taxon>
        <taxon>Ciliophora</taxon>
        <taxon>Intramacronucleata</taxon>
        <taxon>Oligohymenophorea</taxon>
        <taxon>Hymenostomatida</taxon>
        <taxon>Tetrahymenina</taxon>
        <taxon>Tetrahymenidae</taxon>
        <taxon>Tetrahymena</taxon>
    </lineage>
</organism>
<evidence type="ECO:0000313" key="7">
    <source>
        <dbReference type="Proteomes" id="UP000009168"/>
    </source>
</evidence>
<evidence type="ECO:0000256" key="2">
    <source>
        <dbReference type="ARBA" id="ARBA00022771"/>
    </source>
</evidence>
<protein>
    <submittedName>
        <fullName evidence="6">RING-type zinc-finger, LisH dimerization motif protein</fullName>
    </submittedName>
</protein>
<dbReference type="KEGG" id="tet:TTHERM_00043750"/>
<accession>Q23DW8</accession>
<evidence type="ECO:0000313" key="6">
    <source>
        <dbReference type="EMBL" id="EAR94396.1"/>
    </source>
</evidence>
<reference evidence="7" key="1">
    <citation type="journal article" date="2006" name="PLoS Biol.">
        <title>Macronuclear genome sequence of the ciliate Tetrahymena thermophila, a model eukaryote.</title>
        <authorList>
            <person name="Eisen J.A."/>
            <person name="Coyne R.S."/>
            <person name="Wu M."/>
            <person name="Wu D."/>
            <person name="Thiagarajan M."/>
            <person name="Wortman J.R."/>
            <person name="Badger J.H."/>
            <person name="Ren Q."/>
            <person name="Amedeo P."/>
            <person name="Jones K.M."/>
            <person name="Tallon L.J."/>
            <person name="Delcher A.L."/>
            <person name="Salzberg S.L."/>
            <person name="Silva J.C."/>
            <person name="Haas B.J."/>
            <person name="Majoros W.H."/>
            <person name="Farzad M."/>
            <person name="Carlton J.M."/>
            <person name="Smith R.K. Jr."/>
            <person name="Garg J."/>
            <person name="Pearlman R.E."/>
            <person name="Karrer K.M."/>
            <person name="Sun L."/>
            <person name="Manning G."/>
            <person name="Elde N.C."/>
            <person name="Turkewitz A.P."/>
            <person name="Asai D.J."/>
            <person name="Wilkes D.E."/>
            <person name="Wang Y."/>
            <person name="Cai H."/>
            <person name="Collins K."/>
            <person name="Stewart B.A."/>
            <person name="Lee S.R."/>
            <person name="Wilamowska K."/>
            <person name="Weinberg Z."/>
            <person name="Ruzzo W.L."/>
            <person name="Wloga D."/>
            <person name="Gaertig J."/>
            <person name="Frankel J."/>
            <person name="Tsao C.-C."/>
            <person name="Gorovsky M.A."/>
            <person name="Keeling P.J."/>
            <person name="Waller R.F."/>
            <person name="Patron N.J."/>
            <person name="Cherry J.M."/>
            <person name="Stover N.A."/>
            <person name="Krieger C.J."/>
            <person name="del Toro C."/>
            <person name="Ryder H.F."/>
            <person name="Williamson S.C."/>
            <person name="Barbeau R.A."/>
            <person name="Hamilton E.P."/>
            <person name="Orias E."/>
        </authorList>
    </citation>
    <scope>NUCLEOTIDE SEQUENCE [LARGE SCALE GENOMIC DNA]</scope>
    <source>
        <strain evidence="7">SB210</strain>
    </source>
</reference>
<proteinExistence type="predicted"/>
<evidence type="ECO:0000256" key="4">
    <source>
        <dbReference type="PROSITE-ProRule" id="PRU00175"/>
    </source>
</evidence>
<dbReference type="Gene3D" id="3.30.40.10">
    <property type="entry name" value="Zinc/RING finger domain, C3HC4 (zinc finger)"/>
    <property type="match status" value="2"/>
</dbReference>
<feature type="domain" description="RING-type" evidence="5">
    <location>
        <begin position="32"/>
        <end position="69"/>
    </location>
</feature>
<keyword evidence="3" id="KW-0862">Zinc</keyword>
<dbReference type="SUPFAM" id="SSF49599">
    <property type="entry name" value="TRAF domain-like"/>
    <property type="match status" value="1"/>
</dbReference>
<dbReference type="Proteomes" id="UP000009168">
    <property type="component" value="Unassembled WGS sequence"/>
</dbReference>
<keyword evidence="1" id="KW-0479">Metal-binding</keyword>
<dbReference type="PANTHER" id="PTHR10131">
    <property type="entry name" value="TNF RECEPTOR ASSOCIATED FACTOR"/>
    <property type="match status" value="1"/>
</dbReference>
<dbReference type="OrthoDB" id="295927at2759"/>
<dbReference type="InterPro" id="IPR027370">
    <property type="entry name" value="Znf-RING_euk"/>
</dbReference>
<dbReference type="GeneID" id="7841266"/>
<evidence type="ECO:0000256" key="3">
    <source>
        <dbReference type="ARBA" id="ARBA00022833"/>
    </source>
</evidence>
<dbReference type="PANTHER" id="PTHR10131:SF94">
    <property type="entry name" value="TNF RECEPTOR-ASSOCIATED FACTOR 4"/>
    <property type="match status" value="1"/>
</dbReference>
<dbReference type="PROSITE" id="PS50089">
    <property type="entry name" value="ZF_RING_2"/>
    <property type="match status" value="1"/>
</dbReference>
<dbReference type="GO" id="GO:0008270">
    <property type="term" value="F:zinc ion binding"/>
    <property type="evidence" value="ECO:0007669"/>
    <property type="project" value="UniProtKB-KW"/>
</dbReference>
<evidence type="ECO:0000259" key="5">
    <source>
        <dbReference type="PROSITE" id="PS50089"/>
    </source>
</evidence>
<dbReference type="Pfam" id="PF13445">
    <property type="entry name" value="zf-RING_UBOX"/>
    <property type="match status" value="1"/>
</dbReference>
<gene>
    <name evidence="6" type="ORF">TTHERM_00043750</name>
</gene>
<dbReference type="SMART" id="SM00184">
    <property type="entry name" value="RING"/>
    <property type="match status" value="1"/>
</dbReference>
<dbReference type="STRING" id="312017.Q23DW8"/>
<dbReference type="HOGENOM" id="CLU_1735144_0_0_1"/>
<evidence type="ECO:0000256" key="1">
    <source>
        <dbReference type="ARBA" id="ARBA00022723"/>
    </source>
</evidence>
<sequence>MDLNRLSRVFSTKEQQKQIANPDKILEEELKCPICLEVSRKPVTTDCCGSVFCEDCIKNIVTKKCPKCNKQSFTYSLNIFANRLVNQFPIVCKYGCGHVSGGSEIGNHEKQCPNKILKCKYCNFEGVYNSFLQHIINQHVNQIVQLFEKQE</sequence>
<dbReference type="AlphaFoldDB" id="Q23DW8"/>
<dbReference type="RefSeq" id="XP_001014568.1">
    <property type="nucleotide sequence ID" value="XM_001014568.1"/>
</dbReference>
<dbReference type="EMBL" id="GG662712">
    <property type="protein sequence ID" value="EAR94396.1"/>
    <property type="molecule type" value="Genomic_DNA"/>
</dbReference>